<sequence>MATYMYVLLCDGAEWEDIKIYDNFEDAKNELSHIKNTKKHVFVQNYRIEFFEKKVGTNCFVPTYKNILP</sequence>
<organism evidence="1">
    <name type="scientific">viral metagenome</name>
    <dbReference type="NCBI Taxonomy" id="1070528"/>
    <lineage>
        <taxon>unclassified sequences</taxon>
        <taxon>metagenomes</taxon>
        <taxon>organismal metagenomes</taxon>
    </lineage>
</organism>
<dbReference type="EMBL" id="MN739725">
    <property type="protein sequence ID" value="QHT23112.1"/>
    <property type="molecule type" value="Genomic_DNA"/>
</dbReference>
<dbReference type="AlphaFoldDB" id="A0A6C0E307"/>
<reference evidence="1" key="1">
    <citation type="journal article" date="2020" name="Nature">
        <title>Giant virus diversity and host interactions through global metagenomics.</title>
        <authorList>
            <person name="Schulz F."/>
            <person name="Roux S."/>
            <person name="Paez-Espino D."/>
            <person name="Jungbluth S."/>
            <person name="Walsh D.A."/>
            <person name="Denef V.J."/>
            <person name="McMahon K.D."/>
            <person name="Konstantinidis K.T."/>
            <person name="Eloe-Fadrosh E.A."/>
            <person name="Kyrpides N.C."/>
            <person name="Woyke T."/>
        </authorList>
    </citation>
    <scope>NUCLEOTIDE SEQUENCE</scope>
    <source>
        <strain evidence="1">GVMAG-M-3300023179-114</strain>
    </source>
</reference>
<protein>
    <submittedName>
        <fullName evidence="1">Uncharacterized protein</fullName>
    </submittedName>
</protein>
<name>A0A6C0E307_9ZZZZ</name>
<evidence type="ECO:0000313" key="1">
    <source>
        <dbReference type="EMBL" id="QHT23112.1"/>
    </source>
</evidence>
<proteinExistence type="predicted"/>
<accession>A0A6C0E307</accession>